<dbReference type="GO" id="GO:0000271">
    <property type="term" value="P:polysaccharide biosynthetic process"/>
    <property type="evidence" value="ECO:0007669"/>
    <property type="project" value="InterPro"/>
</dbReference>
<dbReference type="GO" id="GO:0005886">
    <property type="term" value="C:plasma membrane"/>
    <property type="evidence" value="ECO:0007669"/>
    <property type="project" value="TreeGrafter"/>
</dbReference>
<proteinExistence type="inferred from homology"/>
<reference evidence="9" key="1">
    <citation type="submission" date="2016-10" db="EMBL/GenBank/DDBJ databases">
        <authorList>
            <person name="Varghese N."/>
            <person name="Submissions S."/>
        </authorList>
    </citation>
    <scope>NUCLEOTIDE SEQUENCE [LARGE SCALE GENOMIC DNA]</scope>
    <source>
        <strain evidence="9">DSM 6150</strain>
    </source>
</reference>
<evidence type="ECO:0000313" key="8">
    <source>
        <dbReference type="EMBL" id="SFN60572.1"/>
    </source>
</evidence>
<dbReference type="OrthoDB" id="5296904at2"/>
<feature type="transmembrane region" description="Helical" evidence="6">
    <location>
        <begin position="7"/>
        <end position="29"/>
    </location>
</feature>
<protein>
    <submittedName>
        <fullName evidence="8">Flippase GtrA (Transmembrane translocase of bactoprenol-linked glucose)</fullName>
    </submittedName>
</protein>
<comment type="subcellular location">
    <subcellularLocation>
        <location evidence="1">Membrane</location>
        <topology evidence="1">Multi-pass membrane protein</topology>
    </subcellularLocation>
</comment>
<keyword evidence="3 6" id="KW-0812">Transmembrane</keyword>
<accession>A0A1I5ADS6</accession>
<keyword evidence="4 6" id="KW-1133">Transmembrane helix</keyword>
<dbReference type="Pfam" id="PF04138">
    <property type="entry name" value="GtrA_DPMS_TM"/>
    <property type="match status" value="1"/>
</dbReference>
<dbReference type="STRING" id="83765.SAMN05660284_01868"/>
<dbReference type="RefSeq" id="WP_091195019.1">
    <property type="nucleotide sequence ID" value="NZ_FOVE01000013.1"/>
</dbReference>
<dbReference type="InterPro" id="IPR006311">
    <property type="entry name" value="TAT_signal"/>
</dbReference>
<evidence type="ECO:0000256" key="3">
    <source>
        <dbReference type="ARBA" id="ARBA00022692"/>
    </source>
</evidence>
<evidence type="ECO:0000256" key="2">
    <source>
        <dbReference type="ARBA" id="ARBA00009399"/>
    </source>
</evidence>
<dbReference type="InterPro" id="IPR007267">
    <property type="entry name" value="GtrA_DPMS_TM"/>
</dbReference>
<keyword evidence="9" id="KW-1185">Reference proteome</keyword>
<sequence>MSIRRQFLHFAAVGLCGTAVQYVVLWAGVEYAGAPAAAASAVGYVLGSVVNYFLNYFFTFKSGKSHVETASKYYAVLGIGWCINTGLMTLMVHHWGWQYFLAQVVTTGIGLIWNFAGSRFWAFRNA</sequence>
<comment type="similarity">
    <text evidence="2">Belongs to the GtrA family.</text>
</comment>
<organism evidence="8 9">
    <name type="scientific">Formivibrio citricus</name>
    <dbReference type="NCBI Taxonomy" id="83765"/>
    <lineage>
        <taxon>Bacteria</taxon>
        <taxon>Pseudomonadati</taxon>
        <taxon>Pseudomonadota</taxon>
        <taxon>Betaproteobacteria</taxon>
        <taxon>Neisseriales</taxon>
        <taxon>Chitinibacteraceae</taxon>
        <taxon>Formivibrio</taxon>
    </lineage>
</organism>
<feature type="transmembrane region" description="Helical" evidence="6">
    <location>
        <begin position="72"/>
        <end position="91"/>
    </location>
</feature>
<evidence type="ECO:0000256" key="5">
    <source>
        <dbReference type="ARBA" id="ARBA00023136"/>
    </source>
</evidence>
<feature type="transmembrane region" description="Helical" evidence="6">
    <location>
        <begin position="41"/>
        <end position="60"/>
    </location>
</feature>
<dbReference type="PANTHER" id="PTHR38459">
    <property type="entry name" value="PROPHAGE BACTOPRENOL-LINKED GLUCOSE TRANSLOCASE HOMOLOG"/>
    <property type="match status" value="1"/>
</dbReference>
<dbReference type="EMBL" id="FOVE01000013">
    <property type="protein sequence ID" value="SFN60572.1"/>
    <property type="molecule type" value="Genomic_DNA"/>
</dbReference>
<dbReference type="Proteomes" id="UP000242869">
    <property type="component" value="Unassembled WGS sequence"/>
</dbReference>
<dbReference type="PANTHER" id="PTHR38459:SF1">
    <property type="entry name" value="PROPHAGE BACTOPRENOL-LINKED GLUCOSE TRANSLOCASE HOMOLOG"/>
    <property type="match status" value="1"/>
</dbReference>
<dbReference type="PROSITE" id="PS51318">
    <property type="entry name" value="TAT"/>
    <property type="match status" value="1"/>
</dbReference>
<evidence type="ECO:0000259" key="7">
    <source>
        <dbReference type="Pfam" id="PF04138"/>
    </source>
</evidence>
<gene>
    <name evidence="8" type="ORF">SAMN05660284_01868</name>
</gene>
<feature type="domain" description="GtrA/DPMS transmembrane" evidence="7">
    <location>
        <begin position="10"/>
        <end position="123"/>
    </location>
</feature>
<dbReference type="AlphaFoldDB" id="A0A1I5ADS6"/>
<name>A0A1I5ADS6_9NEIS</name>
<evidence type="ECO:0000256" key="4">
    <source>
        <dbReference type="ARBA" id="ARBA00022989"/>
    </source>
</evidence>
<evidence type="ECO:0000256" key="1">
    <source>
        <dbReference type="ARBA" id="ARBA00004141"/>
    </source>
</evidence>
<evidence type="ECO:0000256" key="6">
    <source>
        <dbReference type="SAM" id="Phobius"/>
    </source>
</evidence>
<feature type="transmembrane region" description="Helical" evidence="6">
    <location>
        <begin position="97"/>
        <end position="116"/>
    </location>
</feature>
<keyword evidence="5 6" id="KW-0472">Membrane</keyword>
<dbReference type="InterPro" id="IPR051401">
    <property type="entry name" value="GtrA_CellWall_Glycosyl"/>
</dbReference>
<evidence type="ECO:0000313" key="9">
    <source>
        <dbReference type="Proteomes" id="UP000242869"/>
    </source>
</evidence>